<keyword evidence="11 18" id="KW-0547">Nucleotide-binding</keyword>
<evidence type="ECO:0000256" key="14">
    <source>
        <dbReference type="ARBA" id="ARBA00022989"/>
    </source>
</evidence>
<evidence type="ECO:0000256" key="13">
    <source>
        <dbReference type="ARBA" id="ARBA00022840"/>
    </source>
</evidence>
<comment type="similarity">
    <text evidence="3">In the C-terminal section; belongs to the protein kinase superfamily. Ser/Thr protein kinase family.</text>
</comment>
<dbReference type="PANTHER" id="PTHR27007">
    <property type="match status" value="1"/>
</dbReference>
<dbReference type="InterPro" id="IPR001220">
    <property type="entry name" value="Legume_lectin_dom"/>
</dbReference>
<accession>A0AAD8X2U8</accession>
<dbReference type="PROSITE" id="PS00307">
    <property type="entry name" value="LECTIN_LEGUME_BETA"/>
    <property type="match status" value="1"/>
</dbReference>
<keyword evidence="14 20" id="KW-1133">Transmembrane helix</keyword>
<evidence type="ECO:0000313" key="24">
    <source>
        <dbReference type="Proteomes" id="UP001231189"/>
    </source>
</evidence>
<dbReference type="GO" id="GO:0004674">
    <property type="term" value="F:protein serine/threonine kinase activity"/>
    <property type="evidence" value="ECO:0007669"/>
    <property type="project" value="UniProtKB-KW"/>
</dbReference>
<dbReference type="PROSITE" id="PS00108">
    <property type="entry name" value="PROTEIN_KINASE_ST"/>
    <property type="match status" value="1"/>
</dbReference>
<protein>
    <recommendedName>
        <fullName evidence="4">non-specific serine/threonine protein kinase</fullName>
        <ecNumber evidence="4">2.7.11.1</ecNumber>
    </recommendedName>
</protein>
<evidence type="ECO:0000256" key="1">
    <source>
        <dbReference type="ARBA" id="ARBA00004251"/>
    </source>
</evidence>
<feature type="binding site" evidence="18">
    <location>
        <position position="383"/>
    </location>
    <ligand>
        <name>ATP</name>
        <dbReference type="ChEBI" id="CHEBI:30616"/>
    </ligand>
</feature>
<evidence type="ECO:0000256" key="6">
    <source>
        <dbReference type="ARBA" id="ARBA00022527"/>
    </source>
</evidence>
<dbReference type="CDD" id="cd06899">
    <property type="entry name" value="lectin_legume_LecRK_Arcelin_ConA"/>
    <property type="match status" value="1"/>
</dbReference>
<dbReference type="SMART" id="SM00220">
    <property type="entry name" value="S_TKc"/>
    <property type="match status" value="1"/>
</dbReference>
<keyword evidence="8 20" id="KW-0812">Transmembrane</keyword>
<feature type="region of interest" description="Disordered" evidence="19">
    <location>
        <begin position="272"/>
        <end position="293"/>
    </location>
</feature>
<dbReference type="InterPro" id="IPR017441">
    <property type="entry name" value="Protein_kinase_ATP_BS"/>
</dbReference>
<evidence type="ECO:0000256" key="20">
    <source>
        <dbReference type="SAM" id="Phobius"/>
    </source>
</evidence>
<keyword evidence="7" id="KW-0808">Transferase</keyword>
<evidence type="ECO:0000256" key="18">
    <source>
        <dbReference type="PROSITE-ProRule" id="PRU10141"/>
    </source>
</evidence>
<evidence type="ECO:0000256" key="7">
    <source>
        <dbReference type="ARBA" id="ARBA00022679"/>
    </source>
</evidence>
<dbReference type="PROSITE" id="PS50011">
    <property type="entry name" value="PROTEIN_KINASE_DOM"/>
    <property type="match status" value="1"/>
</dbReference>
<evidence type="ECO:0000313" key="23">
    <source>
        <dbReference type="EMBL" id="KAK1691954.1"/>
    </source>
</evidence>
<keyword evidence="6" id="KW-0723">Serine/threonine-protein kinase</keyword>
<dbReference type="Gene3D" id="1.10.510.10">
    <property type="entry name" value="Transferase(Phosphotransferase) domain 1"/>
    <property type="match status" value="1"/>
</dbReference>
<keyword evidence="10" id="KW-0430">Lectin</keyword>
<evidence type="ECO:0000256" key="8">
    <source>
        <dbReference type="ARBA" id="ARBA00022692"/>
    </source>
</evidence>
<comment type="caution">
    <text evidence="23">The sequence shown here is derived from an EMBL/GenBank/DDBJ whole genome shotgun (WGS) entry which is preliminary data.</text>
</comment>
<keyword evidence="12" id="KW-0418">Kinase</keyword>
<evidence type="ECO:0000256" key="5">
    <source>
        <dbReference type="ARBA" id="ARBA00022475"/>
    </source>
</evidence>
<dbReference type="InterPro" id="IPR000719">
    <property type="entry name" value="Prot_kinase_dom"/>
</dbReference>
<dbReference type="GO" id="GO:0030246">
    <property type="term" value="F:carbohydrate binding"/>
    <property type="evidence" value="ECO:0007669"/>
    <property type="project" value="UniProtKB-KW"/>
</dbReference>
<feature type="signal peptide" evidence="21">
    <location>
        <begin position="1"/>
        <end position="30"/>
    </location>
</feature>
<evidence type="ECO:0000256" key="21">
    <source>
        <dbReference type="SAM" id="SignalP"/>
    </source>
</evidence>
<dbReference type="Gene3D" id="3.30.200.20">
    <property type="entry name" value="Phosphorylase Kinase, domain 1"/>
    <property type="match status" value="1"/>
</dbReference>
<evidence type="ECO:0000256" key="16">
    <source>
        <dbReference type="ARBA" id="ARBA00023170"/>
    </source>
</evidence>
<evidence type="ECO:0000256" key="15">
    <source>
        <dbReference type="ARBA" id="ARBA00023136"/>
    </source>
</evidence>
<dbReference type="Proteomes" id="UP001231189">
    <property type="component" value="Unassembled WGS sequence"/>
</dbReference>
<dbReference type="PROSITE" id="PS00107">
    <property type="entry name" value="PROTEIN_KINASE_ATP"/>
    <property type="match status" value="1"/>
</dbReference>
<proteinExistence type="inferred from homology"/>
<dbReference type="GO" id="GO:0002229">
    <property type="term" value="P:defense response to oomycetes"/>
    <property type="evidence" value="ECO:0007669"/>
    <property type="project" value="UniProtKB-ARBA"/>
</dbReference>
<dbReference type="FunFam" id="1.10.510.10:FF:000240">
    <property type="entry name" value="Lectin-domain containing receptor kinase A4.3"/>
    <property type="match status" value="1"/>
</dbReference>
<dbReference type="Pfam" id="PF00139">
    <property type="entry name" value="Lectin_legB"/>
    <property type="match status" value="1"/>
</dbReference>
<dbReference type="InterPro" id="IPR008271">
    <property type="entry name" value="Ser/Thr_kinase_AS"/>
</dbReference>
<evidence type="ECO:0000256" key="12">
    <source>
        <dbReference type="ARBA" id="ARBA00022777"/>
    </source>
</evidence>
<dbReference type="Pfam" id="PF00069">
    <property type="entry name" value="Pkinase"/>
    <property type="match status" value="1"/>
</dbReference>
<dbReference type="EMBL" id="JAUUTY010000001">
    <property type="protein sequence ID" value="KAK1691954.1"/>
    <property type="molecule type" value="Genomic_DNA"/>
</dbReference>
<dbReference type="GO" id="GO:0005886">
    <property type="term" value="C:plasma membrane"/>
    <property type="evidence" value="ECO:0007669"/>
    <property type="project" value="UniProtKB-SubCell"/>
</dbReference>
<dbReference type="SUPFAM" id="SSF49899">
    <property type="entry name" value="Concanavalin A-like lectins/glucanases"/>
    <property type="match status" value="1"/>
</dbReference>
<organism evidence="23 24">
    <name type="scientific">Lolium multiflorum</name>
    <name type="common">Italian ryegrass</name>
    <name type="synonym">Lolium perenne subsp. multiflorum</name>
    <dbReference type="NCBI Taxonomy" id="4521"/>
    <lineage>
        <taxon>Eukaryota</taxon>
        <taxon>Viridiplantae</taxon>
        <taxon>Streptophyta</taxon>
        <taxon>Embryophyta</taxon>
        <taxon>Tracheophyta</taxon>
        <taxon>Spermatophyta</taxon>
        <taxon>Magnoliopsida</taxon>
        <taxon>Liliopsida</taxon>
        <taxon>Poales</taxon>
        <taxon>Poaceae</taxon>
        <taxon>BOP clade</taxon>
        <taxon>Pooideae</taxon>
        <taxon>Poodae</taxon>
        <taxon>Poeae</taxon>
        <taxon>Poeae Chloroplast Group 2 (Poeae type)</taxon>
        <taxon>Loliodinae</taxon>
        <taxon>Loliinae</taxon>
        <taxon>Lolium</taxon>
    </lineage>
</organism>
<evidence type="ECO:0000256" key="9">
    <source>
        <dbReference type="ARBA" id="ARBA00022729"/>
    </source>
</evidence>
<feature type="chain" id="PRO_5042203387" description="non-specific serine/threonine protein kinase" evidence="21">
    <location>
        <begin position="31"/>
        <end position="643"/>
    </location>
</feature>
<dbReference type="SUPFAM" id="SSF56112">
    <property type="entry name" value="Protein kinase-like (PK-like)"/>
    <property type="match status" value="1"/>
</dbReference>
<dbReference type="Gene3D" id="2.60.120.200">
    <property type="match status" value="1"/>
</dbReference>
<dbReference type="EC" id="2.7.11.1" evidence="4"/>
<keyword evidence="5" id="KW-1003">Cell membrane</keyword>
<name>A0AAD8X2U8_LOLMU</name>
<keyword evidence="13 18" id="KW-0067">ATP-binding</keyword>
<evidence type="ECO:0000256" key="2">
    <source>
        <dbReference type="ARBA" id="ARBA00008536"/>
    </source>
</evidence>
<evidence type="ECO:0000256" key="4">
    <source>
        <dbReference type="ARBA" id="ARBA00012513"/>
    </source>
</evidence>
<dbReference type="AlphaFoldDB" id="A0AAD8X2U8"/>
<dbReference type="InterPro" id="IPR019825">
    <property type="entry name" value="Lectin_legB_Mn/Ca_BS"/>
</dbReference>
<keyword evidence="24" id="KW-1185">Reference proteome</keyword>
<feature type="domain" description="Protein kinase" evidence="22">
    <location>
        <begin position="355"/>
        <end position="629"/>
    </location>
</feature>
<keyword evidence="16" id="KW-0675">Receptor</keyword>
<dbReference type="InterPro" id="IPR011009">
    <property type="entry name" value="Kinase-like_dom_sf"/>
</dbReference>
<evidence type="ECO:0000256" key="10">
    <source>
        <dbReference type="ARBA" id="ARBA00022734"/>
    </source>
</evidence>
<evidence type="ECO:0000256" key="17">
    <source>
        <dbReference type="ARBA" id="ARBA00023180"/>
    </source>
</evidence>
<evidence type="ECO:0000259" key="22">
    <source>
        <dbReference type="PROSITE" id="PS50011"/>
    </source>
</evidence>
<keyword evidence="17" id="KW-0325">Glycoprotein</keyword>
<evidence type="ECO:0000256" key="11">
    <source>
        <dbReference type="ARBA" id="ARBA00022741"/>
    </source>
</evidence>
<evidence type="ECO:0000256" key="3">
    <source>
        <dbReference type="ARBA" id="ARBA00010217"/>
    </source>
</evidence>
<sequence>MASPSATACIILAACFFFLPLSFHPHHVAAASPPLSFSFDFANTSKYHLADLRFEGDAALNGKLVDLTCNPIAYYCSGRMSYNHPVQFYDNTTGEVASFSTTFTFAMNMLPNTTKKGDGMSFFLSSYPSRLPPESYSSVLGLTNSSTNISTGADRFLAVEFDTYGNAWDPTGSPDHMGIDLNSITSVSVTRVPNYSFNGTMTATITFDNTTRTLEATLHFDYNSSIATASVKTQLSDQLDALLPPVVAVGFSASTGGDAELHQIHSWSFNSTMASREPSSGASNKFSPGQSQVLDTKDRHRRTYIIGGAAILALALLLAIWWIAAWYRWKCTRAHFGKDRGITRFHYRDLSIATNKFSEIIGQGGFSVVYRGTLNNEEVAVKKIIKDSKGEFKDFLTERATIGNTRHMNVLKIEGWCCTISNFKYWFSHTLDDVMLFLVYELIANGNLHEHLYEKPEVLSWEKRYKIVKGLCSALHYLHHQCSPYILHRDIKPGNILLDSEFNAKLGDFGLSRVAENGGETALQTRAVGTALYMDPLTMKDGHVDFRRSSDVYSFGIVLLEIAHGENDPFLVHKLRTDLPETFVKDFADKKLDGKFIKTEMERVILLGLRCTEREENQRPSLITATYFLENGGELRPATTAPA</sequence>
<evidence type="ECO:0000256" key="19">
    <source>
        <dbReference type="SAM" id="MobiDB-lite"/>
    </source>
</evidence>
<feature type="transmembrane region" description="Helical" evidence="20">
    <location>
        <begin position="304"/>
        <end position="327"/>
    </location>
</feature>
<dbReference type="InterPro" id="IPR013320">
    <property type="entry name" value="ConA-like_dom_sf"/>
</dbReference>
<dbReference type="InterPro" id="IPR050528">
    <property type="entry name" value="L-type_Lectin-RKs"/>
</dbReference>
<comment type="subcellular location">
    <subcellularLocation>
        <location evidence="1">Cell membrane</location>
        <topology evidence="1">Single-pass type I membrane protein</topology>
    </subcellularLocation>
</comment>
<keyword evidence="15 20" id="KW-0472">Membrane</keyword>
<comment type="similarity">
    <text evidence="2">In the N-terminal section; belongs to the leguminous lectin family.</text>
</comment>
<dbReference type="GO" id="GO:0005524">
    <property type="term" value="F:ATP binding"/>
    <property type="evidence" value="ECO:0007669"/>
    <property type="project" value="UniProtKB-UniRule"/>
</dbReference>
<reference evidence="23" key="1">
    <citation type="submission" date="2023-07" db="EMBL/GenBank/DDBJ databases">
        <title>A chromosome-level genome assembly of Lolium multiflorum.</title>
        <authorList>
            <person name="Chen Y."/>
            <person name="Copetti D."/>
            <person name="Kolliker R."/>
            <person name="Studer B."/>
        </authorList>
    </citation>
    <scope>NUCLEOTIDE SEQUENCE</scope>
    <source>
        <strain evidence="23">02402/16</strain>
        <tissue evidence="23">Leaf</tissue>
    </source>
</reference>
<gene>
    <name evidence="23" type="ORF">QYE76_008651</name>
</gene>
<keyword evidence="9 21" id="KW-0732">Signal</keyword>